<dbReference type="Proteomes" id="UP000187209">
    <property type="component" value="Unassembled WGS sequence"/>
</dbReference>
<dbReference type="AlphaFoldDB" id="A0A1R2CV14"/>
<evidence type="ECO:0000313" key="2">
    <source>
        <dbReference type="EMBL" id="OMJ92834.1"/>
    </source>
</evidence>
<proteinExistence type="predicted"/>
<evidence type="ECO:0000256" key="1">
    <source>
        <dbReference type="SAM" id="Phobius"/>
    </source>
</evidence>
<keyword evidence="3" id="KW-1185">Reference proteome</keyword>
<keyword evidence="1" id="KW-0812">Transmembrane</keyword>
<accession>A0A1R2CV14</accession>
<keyword evidence="1" id="KW-0472">Membrane</keyword>
<feature type="transmembrane region" description="Helical" evidence="1">
    <location>
        <begin position="72"/>
        <end position="105"/>
    </location>
</feature>
<dbReference type="EMBL" id="MPUH01000053">
    <property type="protein sequence ID" value="OMJ92834.1"/>
    <property type="molecule type" value="Genomic_DNA"/>
</dbReference>
<keyword evidence="1" id="KW-1133">Transmembrane helix</keyword>
<name>A0A1R2CV14_9CILI</name>
<sequence length="174" mass="20354">MQGDEEIILPITMENSVVFKYDEKLKNFDFDSGKIKAQEIIGDKLSTLEFEDDFDELKEKCAKANPPISLKIWVFFCAAAGITTITMLLLIVWVILILDIVILAAELCVLRKLKHLAWRWKNGKVDKVWSEKIYNILILLNDRYTHIGLIWKFDPENKWMQLTTYKRPESSILF</sequence>
<reference evidence="2 3" key="1">
    <citation type="submission" date="2016-11" db="EMBL/GenBank/DDBJ databases">
        <title>The macronuclear genome of Stentor coeruleus: a giant cell with tiny introns.</title>
        <authorList>
            <person name="Slabodnick M."/>
            <person name="Ruby J.G."/>
            <person name="Reiff S.B."/>
            <person name="Swart E.C."/>
            <person name="Gosai S."/>
            <person name="Prabakaran S."/>
            <person name="Witkowska E."/>
            <person name="Larue G.E."/>
            <person name="Fisher S."/>
            <person name="Freeman R.M."/>
            <person name="Gunawardena J."/>
            <person name="Chu W."/>
            <person name="Stover N.A."/>
            <person name="Gregory B.D."/>
            <person name="Nowacki M."/>
            <person name="Derisi J."/>
            <person name="Roy S.W."/>
            <person name="Marshall W.F."/>
            <person name="Sood P."/>
        </authorList>
    </citation>
    <scope>NUCLEOTIDE SEQUENCE [LARGE SCALE GENOMIC DNA]</scope>
    <source>
        <strain evidence="2">WM001</strain>
    </source>
</reference>
<organism evidence="2 3">
    <name type="scientific">Stentor coeruleus</name>
    <dbReference type="NCBI Taxonomy" id="5963"/>
    <lineage>
        <taxon>Eukaryota</taxon>
        <taxon>Sar</taxon>
        <taxon>Alveolata</taxon>
        <taxon>Ciliophora</taxon>
        <taxon>Postciliodesmatophora</taxon>
        <taxon>Heterotrichea</taxon>
        <taxon>Heterotrichida</taxon>
        <taxon>Stentoridae</taxon>
        <taxon>Stentor</taxon>
    </lineage>
</organism>
<protein>
    <submittedName>
        <fullName evidence="2">Uncharacterized protein</fullName>
    </submittedName>
</protein>
<evidence type="ECO:0000313" key="3">
    <source>
        <dbReference type="Proteomes" id="UP000187209"/>
    </source>
</evidence>
<gene>
    <name evidence="2" type="ORF">SteCoe_4280</name>
</gene>
<comment type="caution">
    <text evidence="2">The sequence shown here is derived from an EMBL/GenBank/DDBJ whole genome shotgun (WGS) entry which is preliminary data.</text>
</comment>